<evidence type="ECO:0000256" key="8">
    <source>
        <dbReference type="PIRSR" id="PIRSR000388-1"/>
    </source>
</evidence>
<sequence length="277" mass="29821">MKSTTLFKEMKELNEPIAMMTAYDFPGAKLAETSGMDLLLVGDSVGMVALGYDSTVPVTIEDMILHTKAVRRGARDTFIVTDMPFLTYHGSFSETLAGAKRLIQEGGAHALKLEGGGFIFDSIERLTHSGVPVMAHLGLTPQSVGVLGGYKIQGKSVEEAKKLMDDAKAAEKAGAFALVLECVPQQLAKHITDELSIPTIGIGAGSHTDGQVLVYHDLIGYGVHRVPKFVKQYVKVSDIIGEGLLSYVNDVKNRTFPGEAHAFNMKNDTMTELYGGS</sequence>
<dbReference type="OrthoDB" id="9781789at2"/>
<dbReference type="InterPro" id="IPR015813">
    <property type="entry name" value="Pyrv/PenolPyrv_kinase-like_dom"/>
</dbReference>
<evidence type="ECO:0000256" key="2">
    <source>
        <dbReference type="ARBA" id="ARBA00008676"/>
    </source>
</evidence>
<feature type="binding site" evidence="7 10">
    <location>
        <position position="82"/>
    </location>
    <ligand>
        <name>Mg(2+)</name>
        <dbReference type="ChEBI" id="CHEBI:18420"/>
    </ligand>
</feature>
<dbReference type="EC" id="2.1.2.11" evidence="7"/>
<keyword evidence="5 7" id="KW-0808">Transferase</keyword>
<dbReference type="PANTHER" id="PTHR20881:SF0">
    <property type="entry name" value="3-METHYL-2-OXOBUTANOATE HYDROXYMETHYLTRANSFERASE"/>
    <property type="match status" value="1"/>
</dbReference>
<comment type="caution">
    <text evidence="11">The sequence shown here is derived from an EMBL/GenBank/DDBJ whole genome shotgun (WGS) entry which is preliminary data.</text>
</comment>
<organism evidence="11 12">
    <name type="scientific">Scopulibacillus darangshiensis</name>
    <dbReference type="NCBI Taxonomy" id="442528"/>
    <lineage>
        <taxon>Bacteria</taxon>
        <taxon>Bacillati</taxon>
        <taxon>Bacillota</taxon>
        <taxon>Bacilli</taxon>
        <taxon>Bacillales</taxon>
        <taxon>Sporolactobacillaceae</taxon>
        <taxon>Scopulibacillus</taxon>
    </lineage>
</organism>
<dbReference type="CDD" id="cd06557">
    <property type="entry name" value="KPHMT-like"/>
    <property type="match status" value="1"/>
</dbReference>
<evidence type="ECO:0000256" key="3">
    <source>
        <dbReference type="ARBA" id="ARBA00011424"/>
    </source>
</evidence>
<dbReference type="Pfam" id="PF02548">
    <property type="entry name" value="Pantoate_transf"/>
    <property type="match status" value="1"/>
</dbReference>
<keyword evidence="4 7" id="KW-0566">Pantothenate biosynthesis</keyword>
<comment type="catalytic activity">
    <reaction evidence="7">
        <text>(6R)-5,10-methylene-5,6,7,8-tetrahydrofolate + 3-methyl-2-oxobutanoate + H2O = 2-dehydropantoate + (6S)-5,6,7,8-tetrahydrofolate</text>
        <dbReference type="Rhea" id="RHEA:11824"/>
        <dbReference type="ChEBI" id="CHEBI:11561"/>
        <dbReference type="ChEBI" id="CHEBI:11851"/>
        <dbReference type="ChEBI" id="CHEBI:15377"/>
        <dbReference type="ChEBI" id="CHEBI:15636"/>
        <dbReference type="ChEBI" id="CHEBI:57453"/>
        <dbReference type="EC" id="2.1.2.11"/>
    </reaction>
</comment>
<keyword evidence="7 10" id="KW-0460">Magnesium</keyword>
<comment type="similarity">
    <text evidence="2 7">Belongs to the PanB family.</text>
</comment>
<evidence type="ECO:0000313" key="12">
    <source>
        <dbReference type="Proteomes" id="UP000295416"/>
    </source>
</evidence>
<dbReference type="NCBIfam" id="TIGR00222">
    <property type="entry name" value="panB"/>
    <property type="match status" value="1"/>
</dbReference>
<dbReference type="Gene3D" id="3.20.20.60">
    <property type="entry name" value="Phosphoenolpyruvate-binding domains"/>
    <property type="match status" value="1"/>
</dbReference>
<dbReference type="SUPFAM" id="SSF51621">
    <property type="entry name" value="Phosphoenolpyruvate/pyruvate domain"/>
    <property type="match status" value="1"/>
</dbReference>
<dbReference type="Proteomes" id="UP000295416">
    <property type="component" value="Unassembled WGS sequence"/>
</dbReference>
<dbReference type="GO" id="GO:0005737">
    <property type="term" value="C:cytoplasm"/>
    <property type="evidence" value="ECO:0007669"/>
    <property type="project" value="UniProtKB-SubCell"/>
</dbReference>
<comment type="subunit">
    <text evidence="3 7">Homodecamer; pentamer of dimers.</text>
</comment>
<comment type="pathway">
    <text evidence="1 7">Cofactor biosynthesis; (R)-pantothenate biosynthesis; (R)-pantoate from 3-methyl-2-oxobutanoate: step 1/2.</text>
</comment>
<comment type="function">
    <text evidence="6 7">Catalyzes the reversible reaction in which hydroxymethyl group from 5,10-methylenetetrahydrofolate is transferred onto alpha-ketoisovalerate to form ketopantoate.</text>
</comment>
<evidence type="ECO:0000313" key="11">
    <source>
        <dbReference type="EMBL" id="TCP31614.1"/>
    </source>
</evidence>
<dbReference type="PIRSF" id="PIRSF000388">
    <property type="entry name" value="Pantoate_hydroxy_MeTrfase"/>
    <property type="match status" value="1"/>
</dbReference>
<evidence type="ECO:0000256" key="1">
    <source>
        <dbReference type="ARBA" id="ARBA00005033"/>
    </source>
</evidence>
<name>A0A4R2PBC8_9BACL</name>
<feature type="binding site" evidence="7 10">
    <location>
        <position position="43"/>
    </location>
    <ligand>
        <name>Mg(2+)</name>
        <dbReference type="ChEBI" id="CHEBI:18420"/>
    </ligand>
</feature>
<dbReference type="GO" id="GO:0000287">
    <property type="term" value="F:magnesium ion binding"/>
    <property type="evidence" value="ECO:0007669"/>
    <property type="project" value="TreeGrafter"/>
</dbReference>
<evidence type="ECO:0000256" key="4">
    <source>
        <dbReference type="ARBA" id="ARBA00022655"/>
    </source>
</evidence>
<evidence type="ECO:0000256" key="6">
    <source>
        <dbReference type="ARBA" id="ARBA00056497"/>
    </source>
</evidence>
<feature type="binding site" evidence="7 9">
    <location>
        <begin position="43"/>
        <end position="44"/>
    </location>
    <ligand>
        <name>3-methyl-2-oxobutanoate</name>
        <dbReference type="ChEBI" id="CHEBI:11851"/>
    </ligand>
</feature>
<gene>
    <name evidence="7" type="primary">panB</name>
    <name evidence="11" type="ORF">EV207_102104</name>
</gene>
<proteinExistence type="inferred from homology"/>
<comment type="cofactor">
    <cofactor evidence="7 10">
        <name>Mg(2+)</name>
        <dbReference type="ChEBI" id="CHEBI:18420"/>
    </cofactor>
    <text evidence="7 10">Binds 1 Mg(2+) ion per subunit.</text>
</comment>
<keyword evidence="7" id="KW-0963">Cytoplasm</keyword>
<evidence type="ECO:0000256" key="7">
    <source>
        <dbReference type="HAMAP-Rule" id="MF_00156"/>
    </source>
</evidence>
<evidence type="ECO:0000256" key="10">
    <source>
        <dbReference type="PIRSR" id="PIRSR000388-3"/>
    </source>
</evidence>
<keyword evidence="12" id="KW-1185">Reference proteome</keyword>
<comment type="subcellular location">
    <subcellularLocation>
        <location evidence="7">Cytoplasm</location>
    </subcellularLocation>
</comment>
<dbReference type="NCBIfam" id="NF001452">
    <property type="entry name" value="PRK00311.1"/>
    <property type="match status" value="1"/>
</dbReference>
<keyword evidence="7 10" id="KW-0479">Metal-binding</keyword>
<feature type="binding site" evidence="7 10">
    <location>
        <position position="114"/>
    </location>
    <ligand>
        <name>Mg(2+)</name>
        <dbReference type="ChEBI" id="CHEBI:18420"/>
    </ligand>
</feature>
<dbReference type="HAMAP" id="MF_00156">
    <property type="entry name" value="PanB"/>
    <property type="match status" value="1"/>
</dbReference>
<keyword evidence="11" id="KW-0489">Methyltransferase</keyword>
<dbReference type="RefSeq" id="WP_132743188.1">
    <property type="nucleotide sequence ID" value="NZ_SLXK01000002.1"/>
</dbReference>
<dbReference type="GO" id="GO:0032259">
    <property type="term" value="P:methylation"/>
    <property type="evidence" value="ECO:0007669"/>
    <property type="project" value="UniProtKB-KW"/>
</dbReference>
<dbReference type="EMBL" id="SLXK01000002">
    <property type="protein sequence ID" value="TCP31614.1"/>
    <property type="molecule type" value="Genomic_DNA"/>
</dbReference>
<feature type="binding site" evidence="7 9">
    <location>
        <position position="112"/>
    </location>
    <ligand>
        <name>3-methyl-2-oxobutanoate</name>
        <dbReference type="ChEBI" id="CHEBI:11851"/>
    </ligand>
</feature>
<dbReference type="InterPro" id="IPR040442">
    <property type="entry name" value="Pyrv_kinase-like_dom_sf"/>
</dbReference>
<evidence type="ECO:0000256" key="9">
    <source>
        <dbReference type="PIRSR" id="PIRSR000388-2"/>
    </source>
</evidence>
<dbReference type="InterPro" id="IPR003700">
    <property type="entry name" value="Pantoate_hydroxy_MeTrfase"/>
</dbReference>
<dbReference type="GO" id="GO:0008168">
    <property type="term" value="F:methyltransferase activity"/>
    <property type="evidence" value="ECO:0007669"/>
    <property type="project" value="UniProtKB-KW"/>
</dbReference>
<reference evidence="11 12" key="1">
    <citation type="submission" date="2019-03" db="EMBL/GenBank/DDBJ databases">
        <title>Genomic Encyclopedia of Type Strains, Phase IV (KMG-IV): sequencing the most valuable type-strain genomes for metagenomic binning, comparative biology and taxonomic classification.</title>
        <authorList>
            <person name="Goeker M."/>
        </authorList>
    </citation>
    <scope>NUCLEOTIDE SEQUENCE [LARGE SCALE GENOMIC DNA]</scope>
    <source>
        <strain evidence="11 12">DSM 19377</strain>
    </source>
</reference>
<dbReference type="AlphaFoldDB" id="A0A4R2PBC8"/>
<protein>
    <recommendedName>
        <fullName evidence="7">3-methyl-2-oxobutanoate hydroxymethyltransferase</fullName>
        <ecNumber evidence="7">2.1.2.11</ecNumber>
    </recommendedName>
    <alternativeName>
        <fullName evidence="7">Ketopantoate hydroxymethyltransferase</fullName>
        <shortName evidence="7">KPHMT</shortName>
    </alternativeName>
</protein>
<dbReference type="UniPathway" id="UPA00028">
    <property type="reaction ID" value="UER00003"/>
</dbReference>
<feature type="active site" description="Proton acceptor" evidence="7 8">
    <location>
        <position position="181"/>
    </location>
</feature>
<dbReference type="PANTHER" id="PTHR20881">
    <property type="entry name" value="3-METHYL-2-OXOBUTANOATE HYDROXYMETHYLTRANSFERASE"/>
    <property type="match status" value="1"/>
</dbReference>
<feature type="binding site" evidence="7 9">
    <location>
        <position position="82"/>
    </location>
    <ligand>
        <name>3-methyl-2-oxobutanoate</name>
        <dbReference type="ChEBI" id="CHEBI:11851"/>
    </ligand>
</feature>
<evidence type="ECO:0000256" key="5">
    <source>
        <dbReference type="ARBA" id="ARBA00022679"/>
    </source>
</evidence>
<dbReference type="GO" id="GO:0003864">
    <property type="term" value="F:3-methyl-2-oxobutanoate hydroxymethyltransferase activity"/>
    <property type="evidence" value="ECO:0007669"/>
    <property type="project" value="UniProtKB-UniRule"/>
</dbReference>
<dbReference type="GO" id="GO:0015940">
    <property type="term" value="P:pantothenate biosynthetic process"/>
    <property type="evidence" value="ECO:0007669"/>
    <property type="project" value="UniProtKB-UniRule"/>
</dbReference>
<accession>A0A4R2PBC8</accession>
<dbReference type="FunFam" id="3.20.20.60:FF:000003">
    <property type="entry name" value="3-methyl-2-oxobutanoate hydroxymethyltransferase"/>
    <property type="match status" value="1"/>
</dbReference>